<dbReference type="Gene3D" id="3.30.420.10">
    <property type="entry name" value="Ribonuclease H-like superfamily/Ribonuclease H"/>
    <property type="match status" value="1"/>
</dbReference>
<dbReference type="GO" id="GO:0004519">
    <property type="term" value="F:endonuclease activity"/>
    <property type="evidence" value="ECO:0007669"/>
    <property type="project" value="UniProtKB-KW"/>
</dbReference>
<dbReference type="InterPro" id="IPR036397">
    <property type="entry name" value="RNaseH_sf"/>
</dbReference>
<evidence type="ECO:0000313" key="2">
    <source>
        <dbReference type="EMBL" id="SDE65504.1"/>
    </source>
</evidence>
<evidence type="ECO:0000313" key="3">
    <source>
        <dbReference type="Proteomes" id="UP000199412"/>
    </source>
</evidence>
<organism evidence="2 3">
    <name type="scientific">Rhodospira trueperi</name>
    <dbReference type="NCBI Taxonomy" id="69960"/>
    <lineage>
        <taxon>Bacteria</taxon>
        <taxon>Pseudomonadati</taxon>
        <taxon>Pseudomonadota</taxon>
        <taxon>Alphaproteobacteria</taxon>
        <taxon>Rhodospirillales</taxon>
        <taxon>Rhodospirillaceae</taxon>
        <taxon>Rhodospira</taxon>
    </lineage>
</organism>
<evidence type="ECO:0000259" key="1">
    <source>
        <dbReference type="Pfam" id="PF13358"/>
    </source>
</evidence>
<dbReference type="AlphaFoldDB" id="A0A1G7EPB7"/>
<dbReference type="InterPro" id="IPR038717">
    <property type="entry name" value="Tc1-like_DDE_dom"/>
</dbReference>
<keyword evidence="3" id="KW-1185">Reference proteome</keyword>
<keyword evidence="2" id="KW-0255">Endonuclease</keyword>
<sequence>MGQRPPGLCDQRFDWTYLFAAIDPITGDAFALVMPTVSTKVMQRFLDDFSKMLADDEHAVMVLDGAGWHAARSLRVPENMTLVHQPPYSPECNPVERVWLFLRERFLSLQVWPDKEAIIKACCDAWNALVDDPERIQSLCLQPWVRKVIS</sequence>
<keyword evidence="2" id="KW-0378">Hydrolase</keyword>
<dbReference type="GO" id="GO:0003676">
    <property type="term" value="F:nucleic acid binding"/>
    <property type="evidence" value="ECO:0007669"/>
    <property type="project" value="InterPro"/>
</dbReference>
<gene>
    <name evidence="2" type="ORF">SAMN05421720_109152</name>
</gene>
<dbReference type="Pfam" id="PF13358">
    <property type="entry name" value="DDE_3"/>
    <property type="match status" value="1"/>
</dbReference>
<dbReference type="EMBL" id="FNAP01000009">
    <property type="protein sequence ID" value="SDE65504.1"/>
    <property type="molecule type" value="Genomic_DNA"/>
</dbReference>
<proteinExistence type="predicted"/>
<reference evidence="2 3" key="1">
    <citation type="submission" date="2016-10" db="EMBL/GenBank/DDBJ databases">
        <authorList>
            <person name="de Groot N.N."/>
        </authorList>
    </citation>
    <scope>NUCLEOTIDE SEQUENCE [LARGE SCALE GENOMIC DNA]</scope>
    <source>
        <strain evidence="2 3">ATCC 700224</strain>
    </source>
</reference>
<dbReference type="Proteomes" id="UP000199412">
    <property type="component" value="Unassembled WGS sequence"/>
</dbReference>
<dbReference type="STRING" id="69960.SAMN05421720_109152"/>
<protein>
    <submittedName>
        <fullName evidence="2">DDE superfamily endonuclease</fullName>
    </submittedName>
</protein>
<name>A0A1G7EPB7_9PROT</name>
<keyword evidence="2" id="KW-0540">Nuclease</keyword>
<accession>A0A1G7EPB7</accession>
<feature type="domain" description="Tc1-like transposase DDE" evidence="1">
    <location>
        <begin position="2"/>
        <end position="118"/>
    </location>
</feature>